<reference evidence="8 9" key="1">
    <citation type="journal article" date="2013" name="Genome Announc.">
        <title>Complete genome sequence of Myxococcus stipitatus strain DSM 14675, a fruiting myxobacterium.</title>
        <authorList>
            <person name="Huntley S."/>
            <person name="Kneip S."/>
            <person name="Treuner-Lange A."/>
            <person name="Sogaard-Andersen L."/>
        </authorList>
    </citation>
    <scope>NUCLEOTIDE SEQUENCE [LARGE SCALE GENOMIC DNA]</scope>
    <source>
        <strain evidence="9">DSM 14675 / JCM 12634 / Mx s8</strain>
    </source>
</reference>
<dbReference type="Pfam" id="PF04542">
    <property type="entry name" value="Sigma70_r2"/>
    <property type="match status" value="1"/>
</dbReference>
<dbReference type="InterPro" id="IPR036388">
    <property type="entry name" value="WH-like_DNA-bd_sf"/>
</dbReference>
<dbReference type="InterPro" id="IPR014284">
    <property type="entry name" value="RNA_pol_sigma-70_dom"/>
</dbReference>
<dbReference type="AlphaFoldDB" id="L7UIV3"/>
<dbReference type="KEGG" id="msd:MYSTI_05112"/>
<evidence type="ECO:0000256" key="1">
    <source>
        <dbReference type="ARBA" id="ARBA00010641"/>
    </source>
</evidence>
<dbReference type="NCBIfam" id="TIGR02937">
    <property type="entry name" value="sigma70-ECF"/>
    <property type="match status" value="1"/>
</dbReference>
<dbReference type="Gene3D" id="1.10.1740.10">
    <property type="match status" value="1"/>
</dbReference>
<dbReference type="NCBIfam" id="NF009166">
    <property type="entry name" value="PRK12513.1"/>
    <property type="match status" value="1"/>
</dbReference>
<sequence length="223" mass="24706">MGRSERGSTSDGGVLGPETSDERLMLAFQAGDARAFEALVRRHRTPVFNFILRFVGQRARAEDVLQETWLKVVRSAGEYQAKARFTTWVYTIARNLCVDSARKESYRQAASLESPVKGENGEEGRALADALPDSGASPERGAFNARLRPLLERALATLPEEQREVFILREYSGIPFKDIAEVTGVSENTVKSRMRYALDGLRRRLAELGVDGDLAEDGRTVVG</sequence>
<evidence type="ECO:0000256" key="3">
    <source>
        <dbReference type="ARBA" id="ARBA00023082"/>
    </source>
</evidence>
<dbReference type="Pfam" id="PF08281">
    <property type="entry name" value="Sigma70_r4_2"/>
    <property type="match status" value="1"/>
</dbReference>
<keyword evidence="2" id="KW-0805">Transcription regulation</keyword>
<feature type="domain" description="RNA polymerase sigma factor 70 region 4 type 2" evidence="7">
    <location>
        <begin position="151"/>
        <end position="196"/>
    </location>
</feature>
<feature type="domain" description="RNA polymerase sigma-70 region 2" evidence="6">
    <location>
        <begin position="39"/>
        <end position="105"/>
    </location>
</feature>
<evidence type="ECO:0000259" key="7">
    <source>
        <dbReference type="Pfam" id="PF08281"/>
    </source>
</evidence>
<dbReference type="GO" id="GO:0006352">
    <property type="term" value="P:DNA-templated transcription initiation"/>
    <property type="evidence" value="ECO:0007669"/>
    <property type="project" value="InterPro"/>
</dbReference>
<dbReference type="Proteomes" id="UP000011131">
    <property type="component" value="Chromosome"/>
</dbReference>
<evidence type="ECO:0000259" key="6">
    <source>
        <dbReference type="Pfam" id="PF04542"/>
    </source>
</evidence>
<keyword evidence="3" id="KW-0731">Sigma factor</keyword>
<dbReference type="eggNOG" id="COG1595">
    <property type="taxonomic scope" value="Bacteria"/>
</dbReference>
<dbReference type="InterPro" id="IPR039425">
    <property type="entry name" value="RNA_pol_sigma-70-like"/>
</dbReference>
<gene>
    <name evidence="8" type="ordered locus">MYSTI_05112</name>
</gene>
<dbReference type="PANTHER" id="PTHR43133:SF8">
    <property type="entry name" value="RNA POLYMERASE SIGMA FACTOR HI_1459-RELATED"/>
    <property type="match status" value="1"/>
</dbReference>
<dbReference type="PANTHER" id="PTHR43133">
    <property type="entry name" value="RNA POLYMERASE ECF-TYPE SIGMA FACTO"/>
    <property type="match status" value="1"/>
</dbReference>
<evidence type="ECO:0000256" key="2">
    <source>
        <dbReference type="ARBA" id="ARBA00023015"/>
    </source>
</evidence>
<dbReference type="GO" id="GO:0016987">
    <property type="term" value="F:sigma factor activity"/>
    <property type="evidence" value="ECO:0007669"/>
    <property type="project" value="UniProtKB-KW"/>
</dbReference>
<keyword evidence="4" id="KW-0238">DNA-binding</keyword>
<dbReference type="SUPFAM" id="SSF88946">
    <property type="entry name" value="Sigma2 domain of RNA polymerase sigma factors"/>
    <property type="match status" value="1"/>
</dbReference>
<proteinExistence type="inferred from homology"/>
<keyword evidence="9" id="KW-1185">Reference proteome</keyword>
<dbReference type="CDD" id="cd06171">
    <property type="entry name" value="Sigma70_r4"/>
    <property type="match status" value="1"/>
</dbReference>
<organism evidence="8 9">
    <name type="scientific">Myxococcus stipitatus (strain DSM 14675 / JCM 12634 / Mx s8)</name>
    <dbReference type="NCBI Taxonomy" id="1278073"/>
    <lineage>
        <taxon>Bacteria</taxon>
        <taxon>Pseudomonadati</taxon>
        <taxon>Myxococcota</taxon>
        <taxon>Myxococcia</taxon>
        <taxon>Myxococcales</taxon>
        <taxon>Cystobacterineae</taxon>
        <taxon>Myxococcaceae</taxon>
        <taxon>Myxococcus</taxon>
    </lineage>
</organism>
<evidence type="ECO:0000256" key="5">
    <source>
        <dbReference type="ARBA" id="ARBA00023163"/>
    </source>
</evidence>
<dbReference type="InterPro" id="IPR013325">
    <property type="entry name" value="RNA_pol_sigma_r2"/>
</dbReference>
<dbReference type="InterPro" id="IPR013249">
    <property type="entry name" value="RNA_pol_sigma70_r4_t2"/>
</dbReference>
<dbReference type="InterPro" id="IPR013324">
    <property type="entry name" value="RNA_pol_sigma_r3/r4-like"/>
</dbReference>
<comment type="similarity">
    <text evidence="1">Belongs to the sigma-70 factor family. ECF subfamily.</text>
</comment>
<dbReference type="EMBL" id="CP004025">
    <property type="protein sequence ID" value="AGC46399.1"/>
    <property type="molecule type" value="Genomic_DNA"/>
</dbReference>
<dbReference type="Gene3D" id="1.10.10.10">
    <property type="entry name" value="Winged helix-like DNA-binding domain superfamily/Winged helix DNA-binding domain"/>
    <property type="match status" value="1"/>
</dbReference>
<protein>
    <submittedName>
        <fullName evidence="8">RNA polymerase sigma factor</fullName>
    </submittedName>
</protein>
<dbReference type="InterPro" id="IPR007627">
    <property type="entry name" value="RNA_pol_sigma70_r2"/>
</dbReference>
<dbReference type="PATRIC" id="fig|1278073.3.peg.5185"/>
<accession>L7UIV3</accession>
<evidence type="ECO:0000313" key="8">
    <source>
        <dbReference type="EMBL" id="AGC46399.1"/>
    </source>
</evidence>
<dbReference type="GO" id="GO:0003677">
    <property type="term" value="F:DNA binding"/>
    <property type="evidence" value="ECO:0007669"/>
    <property type="project" value="UniProtKB-KW"/>
</dbReference>
<name>L7UIV3_MYXSD</name>
<keyword evidence="5" id="KW-0804">Transcription</keyword>
<evidence type="ECO:0000256" key="4">
    <source>
        <dbReference type="ARBA" id="ARBA00023125"/>
    </source>
</evidence>
<dbReference type="STRING" id="1278073.MYSTI_05112"/>
<dbReference type="HOGENOM" id="CLU_047691_9_2_7"/>
<dbReference type="SUPFAM" id="SSF88659">
    <property type="entry name" value="Sigma3 and sigma4 domains of RNA polymerase sigma factors"/>
    <property type="match status" value="1"/>
</dbReference>
<evidence type="ECO:0000313" key="9">
    <source>
        <dbReference type="Proteomes" id="UP000011131"/>
    </source>
</evidence>